<dbReference type="InterPro" id="IPR004358">
    <property type="entry name" value="Sig_transdc_His_kin-like_C"/>
</dbReference>
<keyword evidence="5" id="KW-0547">Nucleotide-binding</keyword>
<dbReference type="PROSITE" id="PS50109">
    <property type="entry name" value="HIS_KIN"/>
    <property type="match status" value="1"/>
</dbReference>
<dbReference type="CDD" id="cd00082">
    <property type="entry name" value="HisKA"/>
    <property type="match status" value="1"/>
</dbReference>
<dbReference type="InterPro" id="IPR050351">
    <property type="entry name" value="BphY/WalK/GraS-like"/>
</dbReference>
<feature type="transmembrane region" description="Helical" evidence="9">
    <location>
        <begin position="174"/>
        <end position="191"/>
    </location>
</feature>
<dbReference type="GO" id="GO:0007234">
    <property type="term" value="P:osmosensory signaling via phosphorelay pathway"/>
    <property type="evidence" value="ECO:0007669"/>
    <property type="project" value="TreeGrafter"/>
</dbReference>
<dbReference type="InterPro" id="IPR036890">
    <property type="entry name" value="HATPase_C_sf"/>
</dbReference>
<dbReference type="EMBL" id="FOPP01000014">
    <property type="protein sequence ID" value="SFH48569.1"/>
    <property type="molecule type" value="Genomic_DNA"/>
</dbReference>
<evidence type="ECO:0000256" key="2">
    <source>
        <dbReference type="ARBA" id="ARBA00012438"/>
    </source>
</evidence>
<dbReference type="GO" id="GO:0000155">
    <property type="term" value="F:phosphorelay sensor kinase activity"/>
    <property type="evidence" value="ECO:0007669"/>
    <property type="project" value="InterPro"/>
</dbReference>
<dbReference type="RefSeq" id="WP_090997917.1">
    <property type="nucleotide sequence ID" value="NZ_FOPP01000014.1"/>
</dbReference>
<evidence type="ECO:0000256" key="5">
    <source>
        <dbReference type="ARBA" id="ARBA00022741"/>
    </source>
</evidence>
<feature type="transmembrane region" description="Helical" evidence="9">
    <location>
        <begin position="138"/>
        <end position="154"/>
    </location>
</feature>
<dbReference type="InterPro" id="IPR003594">
    <property type="entry name" value="HATPase_dom"/>
</dbReference>
<keyword evidence="9" id="KW-0812">Transmembrane</keyword>
<evidence type="ECO:0000256" key="1">
    <source>
        <dbReference type="ARBA" id="ARBA00000085"/>
    </source>
</evidence>
<dbReference type="Pfam" id="PF00512">
    <property type="entry name" value="HisKA"/>
    <property type="match status" value="1"/>
</dbReference>
<feature type="domain" description="Histidine kinase" evidence="10">
    <location>
        <begin position="236"/>
        <end position="451"/>
    </location>
</feature>
<dbReference type="InterPro" id="IPR036097">
    <property type="entry name" value="HisK_dim/P_sf"/>
</dbReference>
<evidence type="ECO:0000259" key="10">
    <source>
        <dbReference type="PROSITE" id="PS50109"/>
    </source>
</evidence>
<keyword evidence="9" id="KW-1133">Transmembrane helix</keyword>
<keyword evidence="9" id="KW-0472">Membrane</keyword>
<gene>
    <name evidence="11" type="ORF">SAMN04489864_11454</name>
</gene>
<dbReference type="InterPro" id="IPR003661">
    <property type="entry name" value="HisK_dim/P_dom"/>
</dbReference>
<organism evidence="11 12">
    <name type="scientific">Pedobacter insulae</name>
    <dbReference type="NCBI Taxonomy" id="414048"/>
    <lineage>
        <taxon>Bacteria</taxon>
        <taxon>Pseudomonadati</taxon>
        <taxon>Bacteroidota</taxon>
        <taxon>Sphingobacteriia</taxon>
        <taxon>Sphingobacteriales</taxon>
        <taxon>Sphingobacteriaceae</taxon>
        <taxon>Pedobacter</taxon>
    </lineage>
</organism>
<dbReference type="OrthoDB" id="9810447at2"/>
<evidence type="ECO:0000313" key="11">
    <source>
        <dbReference type="EMBL" id="SFH48569.1"/>
    </source>
</evidence>
<dbReference type="AlphaFoldDB" id="A0A1I3AFU2"/>
<dbReference type="GO" id="GO:0000156">
    <property type="term" value="F:phosphorelay response regulator activity"/>
    <property type="evidence" value="ECO:0007669"/>
    <property type="project" value="TreeGrafter"/>
</dbReference>
<keyword evidence="6 11" id="KW-0418">Kinase</keyword>
<evidence type="ECO:0000256" key="9">
    <source>
        <dbReference type="SAM" id="Phobius"/>
    </source>
</evidence>
<accession>A0A1I3AFU2</accession>
<keyword evidence="8" id="KW-0902">Two-component regulatory system</keyword>
<dbReference type="CDD" id="cd00075">
    <property type="entry name" value="HATPase"/>
    <property type="match status" value="1"/>
</dbReference>
<dbReference type="SUPFAM" id="SSF55874">
    <property type="entry name" value="ATPase domain of HSP90 chaperone/DNA topoisomerase II/histidine kinase"/>
    <property type="match status" value="1"/>
</dbReference>
<dbReference type="Gene3D" id="1.10.287.130">
    <property type="match status" value="1"/>
</dbReference>
<evidence type="ECO:0000256" key="7">
    <source>
        <dbReference type="ARBA" id="ARBA00022840"/>
    </source>
</evidence>
<evidence type="ECO:0000313" key="12">
    <source>
        <dbReference type="Proteomes" id="UP000199666"/>
    </source>
</evidence>
<dbReference type="Pfam" id="PF02518">
    <property type="entry name" value="HATPase_c"/>
    <property type="match status" value="1"/>
</dbReference>
<keyword evidence="3" id="KW-0597">Phosphoprotein</keyword>
<protein>
    <recommendedName>
        <fullName evidence="2">histidine kinase</fullName>
        <ecNumber evidence="2">2.7.13.3</ecNumber>
    </recommendedName>
</protein>
<reference evidence="11 12" key="1">
    <citation type="submission" date="2016-10" db="EMBL/GenBank/DDBJ databases">
        <authorList>
            <person name="de Groot N.N."/>
        </authorList>
    </citation>
    <scope>NUCLEOTIDE SEQUENCE [LARGE SCALE GENOMIC DNA]</scope>
    <source>
        <strain evidence="11 12">DSM 18684</strain>
    </source>
</reference>
<dbReference type="PRINTS" id="PR00344">
    <property type="entry name" value="BCTRLSENSOR"/>
</dbReference>
<feature type="transmembrane region" description="Helical" evidence="9">
    <location>
        <begin position="90"/>
        <end position="110"/>
    </location>
</feature>
<dbReference type="SMART" id="SM00387">
    <property type="entry name" value="HATPase_c"/>
    <property type="match status" value="1"/>
</dbReference>
<feature type="transmembrane region" description="Helical" evidence="9">
    <location>
        <begin position="59"/>
        <end position="78"/>
    </location>
</feature>
<dbReference type="SMART" id="SM00388">
    <property type="entry name" value="HisKA"/>
    <property type="match status" value="1"/>
</dbReference>
<dbReference type="InterPro" id="IPR005467">
    <property type="entry name" value="His_kinase_dom"/>
</dbReference>
<comment type="catalytic activity">
    <reaction evidence="1">
        <text>ATP + protein L-histidine = ADP + protein N-phospho-L-histidine.</text>
        <dbReference type="EC" id="2.7.13.3"/>
    </reaction>
</comment>
<dbReference type="PANTHER" id="PTHR42878:SF7">
    <property type="entry name" value="SENSOR HISTIDINE KINASE GLRK"/>
    <property type="match status" value="1"/>
</dbReference>
<keyword evidence="7" id="KW-0067">ATP-binding</keyword>
<dbReference type="PANTHER" id="PTHR42878">
    <property type="entry name" value="TWO-COMPONENT HISTIDINE KINASE"/>
    <property type="match status" value="1"/>
</dbReference>
<dbReference type="SUPFAM" id="SSF47384">
    <property type="entry name" value="Homodimeric domain of signal transducing histidine kinase"/>
    <property type="match status" value="1"/>
</dbReference>
<evidence type="ECO:0000256" key="4">
    <source>
        <dbReference type="ARBA" id="ARBA00022679"/>
    </source>
</evidence>
<keyword evidence="12" id="KW-1185">Reference proteome</keyword>
<evidence type="ECO:0000256" key="3">
    <source>
        <dbReference type="ARBA" id="ARBA00022553"/>
    </source>
</evidence>
<keyword evidence="4" id="KW-0808">Transferase</keyword>
<name>A0A1I3AFU2_9SPHI</name>
<dbReference type="STRING" id="414048.SAMN04489864_11454"/>
<sequence length="455" mass="51438">MSKFTKFNKANLKNKNTFWAELVGSPDVFSLESRIFHSITLGLILLVSFYVPYNLYAKLYVGSLSALIFGLFFSYQYYHSRFQGKPHNSVLFGIIGIVLFGINYFTNSGIHGSTDLIWPIQLLLLFAISPYKHHTKWLIVYLLIFSGLHVFEYYNPHWVQHPFTFGKGQFIDRITAFPIPVIVIYLVITFIRRSHDKEQQAGKEKTRAVEISKTQILLQNDQLEQRNVEKNKLMSIISHDLRAPLMNIQNYLSLLNENELSNEERPVLEKALLKSTNSAMDMLSNLLNWSKSQMEGASVNLVEENLLNSLLNTLEMEKALATKKGIQLTHQIPSQITVIADINMLQLVVRNLISNAIKFTPPQGTIHVEAVVLESECKLTVSDNGIGIAKEIQEDIFSIKSKSTLGTNDEKGIGLGLALCKEFIERQGGRIGFESNPGSGSTFFIFIPMPKTTTI</sequence>
<evidence type="ECO:0000256" key="8">
    <source>
        <dbReference type="ARBA" id="ARBA00023012"/>
    </source>
</evidence>
<feature type="transmembrane region" description="Helical" evidence="9">
    <location>
        <begin position="35"/>
        <end position="53"/>
    </location>
</feature>
<dbReference type="GO" id="GO:0005524">
    <property type="term" value="F:ATP binding"/>
    <property type="evidence" value="ECO:0007669"/>
    <property type="project" value="UniProtKB-KW"/>
</dbReference>
<dbReference type="Proteomes" id="UP000199666">
    <property type="component" value="Unassembled WGS sequence"/>
</dbReference>
<dbReference type="EC" id="2.7.13.3" evidence="2"/>
<dbReference type="GO" id="GO:0030295">
    <property type="term" value="F:protein kinase activator activity"/>
    <property type="evidence" value="ECO:0007669"/>
    <property type="project" value="TreeGrafter"/>
</dbReference>
<dbReference type="Gene3D" id="3.30.565.10">
    <property type="entry name" value="Histidine kinase-like ATPase, C-terminal domain"/>
    <property type="match status" value="1"/>
</dbReference>
<evidence type="ECO:0000256" key="6">
    <source>
        <dbReference type="ARBA" id="ARBA00022777"/>
    </source>
</evidence>
<proteinExistence type="predicted"/>